<dbReference type="AlphaFoldDB" id="A0A6J5GLF2"/>
<proteinExistence type="predicted"/>
<dbReference type="Proteomes" id="UP000494252">
    <property type="component" value="Unassembled WGS sequence"/>
</dbReference>
<gene>
    <name evidence="1" type="ORF">LMG27177_05000</name>
</gene>
<sequence>MHIPRWGRAGPLRSRTSCRAGVAASCCISISMEGASPGGRVAPSGHRAVCREPAGPRAVSTRGAACALSRRPPRCASCCRRAGCACSAARARSRAACRLHCVSGWWARPSTAGWIRGGSSPCRVGATCAGVSPPRGLRLTTDRGWPAVCRNHLVRTGPVLAISAPPVPAELLARLGAMHRPEEGWR</sequence>
<evidence type="ECO:0000313" key="2">
    <source>
        <dbReference type="Proteomes" id="UP000494252"/>
    </source>
</evidence>
<evidence type="ECO:0000313" key="1">
    <source>
        <dbReference type="EMBL" id="CAB3801214.1"/>
    </source>
</evidence>
<name>A0A6J5GLF2_9BURK</name>
<dbReference type="EMBL" id="CADIKI010000016">
    <property type="protein sequence ID" value="CAB3801214.1"/>
    <property type="molecule type" value="Genomic_DNA"/>
</dbReference>
<accession>A0A6J5GLF2</accession>
<keyword evidence="2" id="KW-1185">Reference proteome</keyword>
<reference evidence="1 2" key="1">
    <citation type="submission" date="2020-04" db="EMBL/GenBank/DDBJ databases">
        <authorList>
            <person name="De Canck E."/>
        </authorList>
    </citation>
    <scope>NUCLEOTIDE SEQUENCE [LARGE SCALE GENOMIC DNA]</scope>
    <source>
        <strain evidence="1 2">LMG 27177</strain>
    </source>
</reference>
<organism evidence="1 2">
    <name type="scientific">Paraburkholderia fynbosensis</name>
    <dbReference type="NCBI Taxonomy" id="1200993"/>
    <lineage>
        <taxon>Bacteria</taxon>
        <taxon>Pseudomonadati</taxon>
        <taxon>Pseudomonadota</taxon>
        <taxon>Betaproteobacteria</taxon>
        <taxon>Burkholderiales</taxon>
        <taxon>Burkholderiaceae</taxon>
        <taxon>Paraburkholderia</taxon>
    </lineage>
</organism>
<protein>
    <submittedName>
        <fullName evidence="1">Uncharacterized protein</fullName>
    </submittedName>
</protein>